<dbReference type="PANTHER" id="PTHR42648:SF32">
    <property type="entry name" value="RIBONUCLEASE H-LIKE DOMAIN, GAG-PRE-INTEGRASE DOMAIN PROTEIN-RELATED"/>
    <property type="match status" value="1"/>
</dbReference>
<dbReference type="InterPro" id="IPR039537">
    <property type="entry name" value="Retrotran_Ty1/copia-like"/>
</dbReference>
<sequence>MNGNDSVTFDKTKVECYNYHKRGYFVRECRAPMGHDNRSRDVTRKTVPVEIPNSSALVSCDGLGGYDWSDQAEEGPTNYAPMAYSTSSASSSDSKGLGCNAVPPPHTGLFPPLKSDLSSTGLEELFNEPKTKKSKYKSTDVKPESVRKDSDAPIIKDWVSDDEEEEVNTAKPKATVNAAKAKAKHNAIKGKMGNAVKALTYYEEIDGGYVSFGGNPKGGKITSKGTKDETNGTLKSFITRVENLMNLKVKVIRCDNGTEFKNREMNQFYEVKARTMLADSKLPTTFWAEAVNTACYVQNRILVTKPHNKTPYELVHGRTPAISFLRPFGCPITILNTIDHLGKFDGKADEGFFVRYSLTSSGPNLLFDIDALTKTMNYQPVVAQSNDFSGIKASNDAGKEKEPDRIYILLPL</sequence>
<dbReference type="PANTHER" id="PTHR42648">
    <property type="entry name" value="TRANSPOSASE, PUTATIVE-RELATED"/>
    <property type="match status" value="1"/>
</dbReference>
<reference evidence="2" key="1">
    <citation type="journal article" date="2019" name="Sci. Rep.">
        <title>Draft genome of Tanacetum cinerariifolium, the natural source of mosquito coil.</title>
        <authorList>
            <person name="Yamashiro T."/>
            <person name="Shiraishi A."/>
            <person name="Satake H."/>
            <person name="Nakayama K."/>
        </authorList>
    </citation>
    <scope>NUCLEOTIDE SEQUENCE</scope>
</reference>
<evidence type="ECO:0000313" key="2">
    <source>
        <dbReference type="EMBL" id="GFA34907.1"/>
    </source>
</evidence>
<gene>
    <name evidence="2" type="ORF">Tci_606879</name>
</gene>
<proteinExistence type="predicted"/>
<feature type="region of interest" description="Disordered" evidence="1">
    <location>
        <begin position="72"/>
        <end position="149"/>
    </location>
</feature>
<dbReference type="InterPro" id="IPR012337">
    <property type="entry name" value="RNaseH-like_sf"/>
</dbReference>
<protein>
    <submittedName>
        <fullName evidence="2">Uncharacterized protein</fullName>
    </submittedName>
</protein>
<feature type="compositionally biased region" description="Low complexity" evidence="1">
    <location>
        <begin position="85"/>
        <end position="94"/>
    </location>
</feature>
<accession>A0A699JG89</accession>
<feature type="compositionally biased region" description="Basic and acidic residues" evidence="1">
    <location>
        <begin position="127"/>
        <end position="149"/>
    </location>
</feature>
<name>A0A699JG89_TANCI</name>
<dbReference type="EMBL" id="BKCJ010408829">
    <property type="protein sequence ID" value="GFA34907.1"/>
    <property type="molecule type" value="Genomic_DNA"/>
</dbReference>
<evidence type="ECO:0000256" key="1">
    <source>
        <dbReference type="SAM" id="MobiDB-lite"/>
    </source>
</evidence>
<organism evidence="2">
    <name type="scientific">Tanacetum cinerariifolium</name>
    <name type="common">Dalmatian daisy</name>
    <name type="synonym">Chrysanthemum cinerariifolium</name>
    <dbReference type="NCBI Taxonomy" id="118510"/>
    <lineage>
        <taxon>Eukaryota</taxon>
        <taxon>Viridiplantae</taxon>
        <taxon>Streptophyta</taxon>
        <taxon>Embryophyta</taxon>
        <taxon>Tracheophyta</taxon>
        <taxon>Spermatophyta</taxon>
        <taxon>Magnoliopsida</taxon>
        <taxon>eudicotyledons</taxon>
        <taxon>Gunneridae</taxon>
        <taxon>Pentapetalae</taxon>
        <taxon>asterids</taxon>
        <taxon>campanulids</taxon>
        <taxon>Asterales</taxon>
        <taxon>Asteraceae</taxon>
        <taxon>Asteroideae</taxon>
        <taxon>Anthemideae</taxon>
        <taxon>Anthemidinae</taxon>
        <taxon>Tanacetum</taxon>
    </lineage>
</organism>
<comment type="caution">
    <text evidence="2">The sequence shown here is derived from an EMBL/GenBank/DDBJ whole genome shotgun (WGS) entry which is preliminary data.</text>
</comment>
<dbReference type="SUPFAM" id="SSF53098">
    <property type="entry name" value="Ribonuclease H-like"/>
    <property type="match status" value="1"/>
</dbReference>
<dbReference type="AlphaFoldDB" id="A0A699JG89"/>